<organism evidence="2">
    <name type="scientific">Desulfobacca acetoxidans</name>
    <dbReference type="NCBI Taxonomy" id="60893"/>
    <lineage>
        <taxon>Bacteria</taxon>
        <taxon>Pseudomonadati</taxon>
        <taxon>Thermodesulfobacteriota</taxon>
        <taxon>Desulfobaccia</taxon>
        <taxon>Desulfobaccales</taxon>
        <taxon>Desulfobaccaceae</taxon>
        <taxon>Desulfobacca</taxon>
    </lineage>
</organism>
<sequence length="339" mass="38085">MSPKAEPKKNPDTPSVETEAVTPLDANQEGSVHHTIAQLREARRFAGNPEEEPPTEAPEKPEEKPVGTEGPEAGEPPPEEPTETPSATPEVKFKYASHEEAEKAYRAAERKMHQATAERAALQKELEALKERLAALEAERTAPSEKPETAVPKEKEEVVQRLIELNNQIDELDPYDPDYARQRAELELQKTFVLDAVKAHQAIPSPEKVKELVRQELEARQQQETQQKMLEDLERRAVSLAESYGLDMKPGSWDYKQFWRAVRAGDIPEGDLDTQVKTLAQEILADRANFGKQAVQTMKRVHGDNTVLERGGSAPPAPKPEEYQPASIHDIIRANRRRI</sequence>
<evidence type="ECO:0008006" key="3">
    <source>
        <dbReference type="Google" id="ProtNLM"/>
    </source>
</evidence>
<dbReference type="AlphaFoldDB" id="A0A7C3UX44"/>
<evidence type="ECO:0000313" key="2">
    <source>
        <dbReference type="EMBL" id="HGF33698.1"/>
    </source>
</evidence>
<feature type="compositionally biased region" description="Basic and acidic residues" evidence="1">
    <location>
        <begin position="57"/>
        <end position="66"/>
    </location>
</feature>
<feature type="region of interest" description="Disordered" evidence="1">
    <location>
        <begin position="1"/>
        <end position="119"/>
    </location>
</feature>
<name>A0A7C3UX44_9BACT</name>
<accession>A0A7C3UX44</accession>
<comment type="caution">
    <text evidence="2">The sequence shown here is derived from an EMBL/GenBank/DDBJ whole genome shotgun (WGS) entry which is preliminary data.</text>
</comment>
<protein>
    <recommendedName>
        <fullName evidence="3">Scaffolding protein</fullName>
    </recommendedName>
</protein>
<proteinExistence type="predicted"/>
<evidence type="ECO:0000256" key="1">
    <source>
        <dbReference type="SAM" id="MobiDB-lite"/>
    </source>
</evidence>
<dbReference type="EMBL" id="DTMF01000128">
    <property type="protein sequence ID" value="HGF33698.1"/>
    <property type="molecule type" value="Genomic_DNA"/>
</dbReference>
<feature type="region of interest" description="Disordered" evidence="1">
    <location>
        <begin position="135"/>
        <end position="155"/>
    </location>
</feature>
<feature type="compositionally biased region" description="Basic and acidic residues" evidence="1">
    <location>
        <begin position="91"/>
        <end position="112"/>
    </location>
</feature>
<feature type="region of interest" description="Disordered" evidence="1">
    <location>
        <begin position="301"/>
        <end position="327"/>
    </location>
</feature>
<reference evidence="2" key="1">
    <citation type="journal article" date="2020" name="mSystems">
        <title>Genome- and Community-Level Interaction Insights into Carbon Utilization and Element Cycling Functions of Hydrothermarchaeota in Hydrothermal Sediment.</title>
        <authorList>
            <person name="Zhou Z."/>
            <person name="Liu Y."/>
            <person name="Xu W."/>
            <person name="Pan J."/>
            <person name="Luo Z.H."/>
            <person name="Li M."/>
        </authorList>
    </citation>
    <scope>NUCLEOTIDE SEQUENCE [LARGE SCALE GENOMIC DNA]</scope>
    <source>
        <strain evidence="2">SpSt-897</strain>
    </source>
</reference>
<gene>
    <name evidence="2" type="ORF">ENW96_04810</name>
</gene>
<feature type="compositionally biased region" description="Basic and acidic residues" evidence="1">
    <location>
        <begin position="1"/>
        <end position="11"/>
    </location>
</feature>